<sequence>MAHSESLPHPVCPDMPCISHRDSEDLFMDDENYDFLMEEDKTPHLTRQNELIDLVRNLQLSISKAENLFELVIRCPTLYHKLSTDQKPQHDGCSESWCDWKKAQAANSLDTFHHKPPLSQEVFKAIRPIYEELSRDELLNRCLGGYTQNSNESFNATVWKLAPKSYSSGKKVLNVATDIEVCCFNDGLTSILKIMKALQMDIGVHSYNFCLETDAKRIEHAERSLTDAVKEARSAMKSSRKASEGEFSNVEGQLYGPGIAD</sequence>
<protein>
    <submittedName>
        <fullName evidence="1">Uncharacterized protein</fullName>
    </submittedName>
</protein>
<accession>A0AAU9UB39</accession>
<evidence type="ECO:0000313" key="2">
    <source>
        <dbReference type="Proteomes" id="UP001153954"/>
    </source>
</evidence>
<dbReference type="EMBL" id="CAKOGL010000017">
    <property type="protein sequence ID" value="CAH2096796.1"/>
    <property type="molecule type" value="Genomic_DNA"/>
</dbReference>
<proteinExistence type="predicted"/>
<evidence type="ECO:0000313" key="1">
    <source>
        <dbReference type="EMBL" id="CAH2096796.1"/>
    </source>
</evidence>
<organism evidence="1 2">
    <name type="scientific">Euphydryas editha</name>
    <name type="common">Edith's checkerspot</name>
    <dbReference type="NCBI Taxonomy" id="104508"/>
    <lineage>
        <taxon>Eukaryota</taxon>
        <taxon>Metazoa</taxon>
        <taxon>Ecdysozoa</taxon>
        <taxon>Arthropoda</taxon>
        <taxon>Hexapoda</taxon>
        <taxon>Insecta</taxon>
        <taxon>Pterygota</taxon>
        <taxon>Neoptera</taxon>
        <taxon>Endopterygota</taxon>
        <taxon>Lepidoptera</taxon>
        <taxon>Glossata</taxon>
        <taxon>Ditrysia</taxon>
        <taxon>Papilionoidea</taxon>
        <taxon>Nymphalidae</taxon>
        <taxon>Nymphalinae</taxon>
        <taxon>Euphydryas</taxon>
    </lineage>
</organism>
<dbReference type="AlphaFoldDB" id="A0AAU9UB39"/>
<comment type="caution">
    <text evidence="1">The sequence shown here is derived from an EMBL/GenBank/DDBJ whole genome shotgun (WGS) entry which is preliminary data.</text>
</comment>
<dbReference type="Proteomes" id="UP001153954">
    <property type="component" value="Unassembled WGS sequence"/>
</dbReference>
<name>A0AAU9UB39_EUPED</name>
<reference evidence="1" key="1">
    <citation type="submission" date="2022-03" db="EMBL/GenBank/DDBJ databases">
        <authorList>
            <person name="Tunstrom K."/>
        </authorList>
    </citation>
    <scope>NUCLEOTIDE SEQUENCE</scope>
</reference>
<keyword evidence="2" id="KW-1185">Reference proteome</keyword>
<gene>
    <name evidence="1" type="ORF">EEDITHA_LOCUS12093</name>
</gene>